<evidence type="ECO:0000256" key="7">
    <source>
        <dbReference type="PIRNR" id="PIRNR036421"/>
    </source>
</evidence>
<feature type="region of interest" description="Disordered" evidence="9">
    <location>
        <begin position="1086"/>
        <end position="1106"/>
    </location>
</feature>
<evidence type="ECO:0000256" key="1">
    <source>
        <dbReference type="ARBA" id="ARBA00004496"/>
    </source>
</evidence>
<dbReference type="SUPFAM" id="SSF52096">
    <property type="entry name" value="ClpP/crotonase"/>
    <property type="match status" value="1"/>
</dbReference>
<dbReference type="GO" id="GO:0008236">
    <property type="term" value="F:serine-type peptidase activity"/>
    <property type="evidence" value="ECO:0007669"/>
    <property type="project" value="UniProtKB-UniRule"/>
</dbReference>
<evidence type="ECO:0000256" key="6">
    <source>
        <dbReference type="ARBA" id="ARBA00022825"/>
    </source>
</evidence>
<dbReference type="Gene3D" id="3.30.750.44">
    <property type="match status" value="1"/>
</dbReference>
<dbReference type="EMBL" id="JAGQHR010000150">
    <property type="protein sequence ID" value="MCA9727354.1"/>
    <property type="molecule type" value="Genomic_DNA"/>
</dbReference>
<comment type="caution">
    <text evidence="11">The sequence shown here is derived from an EMBL/GenBank/DDBJ whole genome shotgun (WGS) entry which is preliminary data.</text>
</comment>
<dbReference type="AlphaFoldDB" id="A0A956LXL8"/>
<evidence type="ECO:0000256" key="3">
    <source>
        <dbReference type="ARBA" id="ARBA00022490"/>
    </source>
</evidence>
<keyword evidence="4 7" id="KW-0645">Protease</keyword>
<dbReference type="InterPro" id="IPR036034">
    <property type="entry name" value="PDZ_sf"/>
</dbReference>
<comment type="function">
    <text evidence="7">Degrades oligopeptides.</text>
</comment>
<dbReference type="Gene3D" id="3.90.226.10">
    <property type="entry name" value="2-enoyl-CoA Hydratase, Chain A, domain 1"/>
    <property type="match status" value="1"/>
</dbReference>
<dbReference type="GO" id="GO:0006508">
    <property type="term" value="P:proteolysis"/>
    <property type="evidence" value="ECO:0007669"/>
    <property type="project" value="UniProtKB-UniRule"/>
</dbReference>
<evidence type="ECO:0000256" key="4">
    <source>
        <dbReference type="ARBA" id="ARBA00022670"/>
    </source>
</evidence>
<dbReference type="GO" id="GO:0005737">
    <property type="term" value="C:cytoplasm"/>
    <property type="evidence" value="ECO:0007669"/>
    <property type="project" value="UniProtKB-SubCell"/>
</dbReference>
<dbReference type="EC" id="3.4.21.-" evidence="7"/>
<dbReference type="PIRSF" id="PIRSF036421">
    <property type="entry name" value="Tricorn_protease"/>
    <property type="match status" value="1"/>
</dbReference>
<keyword evidence="5 7" id="KW-0378">Hydrolase</keyword>
<gene>
    <name evidence="11" type="ORF">KC729_06700</name>
</gene>
<dbReference type="InterPro" id="IPR015943">
    <property type="entry name" value="WD40/YVTN_repeat-like_dom_sf"/>
</dbReference>
<dbReference type="Pfam" id="PF26549">
    <property type="entry name" value="Tricorn_N"/>
    <property type="match status" value="1"/>
</dbReference>
<feature type="active site" description="Charge relay system" evidence="8">
    <location>
        <position position="763"/>
    </location>
</feature>
<evidence type="ECO:0000259" key="10">
    <source>
        <dbReference type="SMART" id="SM00245"/>
    </source>
</evidence>
<keyword evidence="6 7" id="KW-0720">Serine protease</keyword>
<feature type="domain" description="Tail specific protease" evidence="10">
    <location>
        <begin position="852"/>
        <end position="1058"/>
    </location>
</feature>
<protein>
    <recommendedName>
        <fullName evidence="7">Tricorn protease homolog</fullName>
        <ecNumber evidence="7">3.4.21.-</ecNumber>
    </recommendedName>
</protein>
<evidence type="ECO:0000313" key="12">
    <source>
        <dbReference type="Proteomes" id="UP000697710"/>
    </source>
</evidence>
<proteinExistence type="inferred from homology"/>
<comment type="similarity">
    <text evidence="2 7">Belongs to the peptidase S41B family.</text>
</comment>
<dbReference type="InterPro" id="IPR012393">
    <property type="entry name" value="Tricorn_protease"/>
</dbReference>
<dbReference type="SMART" id="SM00245">
    <property type="entry name" value="TSPc"/>
    <property type="match status" value="1"/>
</dbReference>
<evidence type="ECO:0000256" key="2">
    <source>
        <dbReference type="ARBA" id="ARBA00008524"/>
    </source>
</evidence>
<dbReference type="Proteomes" id="UP000697710">
    <property type="component" value="Unassembled WGS sequence"/>
</dbReference>
<dbReference type="PANTHER" id="PTHR43253:SF1">
    <property type="entry name" value="TRICORN PROTEASE HOMOLOG 2-RELATED"/>
    <property type="match status" value="1"/>
</dbReference>
<dbReference type="SUPFAM" id="SSF50156">
    <property type="entry name" value="PDZ domain-like"/>
    <property type="match status" value="1"/>
</dbReference>
<evidence type="ECO:0000313" key="11">
    <source>
        <dbReference type="EMBL" id="MCA9727354.1"/>
    </source>
</evidence>
<dbReference type="InterPro" id="IPR029045">
    <property type="entry name" value="ClpP/crotonase-like_dom_sf"/>
</dbReference>
<dbReference type="Gene3D" id="2.120.10.60">
    <property type="entry name" value="Tricorn protease N-terminal domain"/>
    <property type="match status" value="1"/>
</dbReference>
<dbReference type="Pfam" id="PF14684">
    <property type="entry name" value="Tricorn_C1"/>
    <property type="match status" value="1"/>
</dbReference>
<evidence type="ECO:0000256" key="5">
    <source>
        <dbReference type="ARBA" id="ARBA00022801"/>
    </source>
</evidence>
<dbReference type="CDD" id="cd07562">
    <property type="entry name" value="Peptidase_S41_TRI"/>
    <property type="match status" value="1"/>
</dbReference>
<dbReference type="PANTHER" id="PTHR43253">
    <property type="entry name" value="TRICORN PROTEASE HOMOLOG 2-RELATED"/>
    <property type="match status" value="1"/>
</dbReference>
<feature type="region of interest" description="Disordered" evidence="9">
    <location>
        <begin position="544"/>
        <end position="577"/>
    </location>
</feature>
<dbReference type="InterPro" id="IPR029414">
    <property type="entry name" value="Tricorn_PDZ"/>
</dbReference>
<dbReference type="SUPFAM" id="SSF69304">
    <property type="entry name" value="Tricorn protease N-terminal domain"/>
    <property type="match status" value="1"/>
</dbReference>
<sequence length="1106" mass="121879">MRKPALVLLALFAFVSVPSIVPTIAVGAPSSQFLRRPDVSGDRLVFTSEGDLWLGSLERGTATRITSDEGMEGPAFFSPDGAVLAFTAEYDGGRDVYVMDVAGGAPRRLTWDPYGVTVLGWSGDGMKVIFRSDRGTTMRTRLWQVPSTGGPAEMLPLPYGELVSVHPDGRIAYVPMSGEWQNWKRYRGGFADDIWLAAPSDAGAVPAFRRLTDDPGVDTEPVWVGDAIYFVSERGGVANLYSLDPTTGGTATAATSYDDFEVRYPQTDGHVVVFEHGDGIGLYDPATRQAREVTLDLHSDRIHARPRRVSALDGLDSYELGPTGKRILVSARGQVLSAPAEHGDVRAVAVDPGARCQYPEWSPDGTQIAYVSDVSGEEEIYIASSSGWDARRVTRDHVGPLGPLVWSPDGKRLLTSDREMRTLLVEVATGAMTTVDQSDRGGSYDLVLSQYRFSPDGKWIALTHLDPTWNWSVHLYEIATGAKTRITSPEMTCYAPAFDPEGKFLYFLADRQIDPRYSQLNHYFSYDRKLTKVSLVTLDPKTASPFLDKNDQEGTGDEDDEKDKDKDKDKDGAKDKKDGLELPKMTVVTDGLALRVAEVPVPADRYHTLEAIDGKLLLEVAVDRDEDEGSGDQLLTFDIEDKELEVLVDKLDGFDLSADRSKLLVRQGKSFTVMDASAREMPKDEGKVETDGWVMEIDPAAEWRQMFAETWRIARDFFYDPGMHGVDWPAVRAKYEPLLAAVAVRDDLTFLQKQMVAELNCGHAYIVGGDQERAPRIPMGYLGVDLEPVAGASVPAYRITRILPGDGFDLDSRSPLLTPGIDASVGDFILAVNGRPVSLEQDFQALLVGLAGQEITLTINDQPSREGAHDVLVQPMSGERRARYYDWVESRRQYVTEHGGDDLGYLHIPDMGNRGFEEFAKHYYSNLGRDGMIYDVRFNGGGYINAMLLLQMSSPQYSFFKPRYGVSWSRQDWAFPGYSTALCNDQSGSNAEEFSDAFQRLKLGPLIGTRTWGGEVGSGGGYRLVDGGRVFIPNYGAWTPDGTWIIEGRGVDPDMVVEDDPTALMNGRDPQLDAAIAYLKKKIAEKPIVRPTPPPFPNKSTGGSDQ</sequence>
<dbReference type="InterPro" id="IPR005151">
    <property type="entry name" value="Tail-specific_protease"/>
</dbReference>
<dbReference type="Pfam" id="PF14685">
    <property type="entry name" value="PDZ_Tricorn"/>
    <property type="match status" value="1"/>
</dbReference>
<dbReference type="Gene3D" id="2.30.42.10">
    <property type="match status" value="1"/>
</dbReference>
<keyword evidence="3 7" id="KW-0963">Cytoplasm</keyword>
<dbReference type="Gene3D" id="2.130.10.10">
    <property type="entry name" value="YVTN repeat-like/Quinoprotein amine dehydrogenase"/>
    <property type="match status" value="1"/>
</dbReference>
<dbReference type="Pfam" id="PF03572">
    <property type="entry name" value="Peptidase_S41"/>
    <property type="match status" value="1"/>
</dbReference>
<dbReference type="Pfam" id="PF26550">
    <property type="entry name" value="Tricorn_2nd"/>
    <property type="match status" value="1"/>
</dbReference>
<accession>A0A956LXL8</accession>
<feature type="compositionally biased region" description="Basic and acidic residues" evidence="9">
    <location>
        <begin position="563"/>
        <end position="577"/>
    </location>
</feature>
<feature type="active site" description="Charge relay system" evidence="8">
    <location>
        <position position="1047"/>
    </location>
</feature>
<name>A0A956LXL8_UNCEI</name>
<evidence type="ECO:0000256" key="9">
    <source>
        <dbReference type="SAM" id="MobiDB-lite"/>
    </source>
</evidence>
<dbReference type="SUPFAM" id="SSF82171">
    <property type="entry name" value="DPP6 N-terminal domain-like"/>
    <property type="match status" value="1"/>
</dbReference>
<comment type="subcellular location">
    <subcellularLocation>
        <location evidence="1 7">Cytoplasm</location>
    </subcellularLocation>
</comment>
<reference evidence="11" key="1">
    <citation type="submission" date="2020-04" db="EMBL/GenBank/DDBJ databases">
        <authorList>
            <person name="Zhang T."/>
        </authorList>
    </citation>
    <scope>NUCLEOTIDE SEQUENCE</scope>
    <source>
        <strain evidence="11">HKST-UBA01</strain>
    </source>
</reference>
<organism evidence="11 12">
    <name type="scientific">Eiseniibacteriota bacterium</name>
    <dbReference type="NCBI Taxonomy" id="2212470"/>
    <lineage>
        <taxon>Bacteria</taxon>
        <taxon>Candidatus Eiseniibacteriota</taxon>
    </lineage>
</organism>
<feature type="active site" description="Nucleophile" evidence="8">
    <location>
        <position position="989"/>
    </location>
</feature>
<evidence type="ECO:0000256" key="8">
    <source>
        <dbReference type="PIRSR" id="PIRSR036421-1"/>
    </source>
</evidence>
<reference evidence="11" key="2">
    <citation type="journal article" date="2021" name="Microbiome">
        <title>Successional dynamics and alternative stable states in a saline activated sludge microbial community over 9 years.</title>
        <authorList>
            <person name="Wang Y."/>
            <person name="Ye J."/>
            <person name="Ju F."/>
            <person name="Liu L."/>
            <person name="Boyd J.A."/>
            <person name="Deng Y."/>
            <person name="Parks D.H."/>
            <person name="Jiang X."/>
            <person name="Yin X."/>
            <person name="Woodcroft B.J."/>
            <person name="Tyson G.W."/>
            <person name="Hugenholtz P."/>
            <person name="Polz M.F."/>
            <person name="Zhang T."/>
        </authorList>
    </citation>
    <scope>NUCLEOTIDE SEQUENCE</scope>
    <source>
        <strain evidence="11">HKST-UBA01</strain>
    </source>
</reference>
<dbReference type="InterPro" id="IPR028204">
    <property type="entry name" value="Tricorn_C1"/>
</dbReference>